<dbReference type="InterPro" id="IPR003542">
    <property type="entry name" value="Enbac_synth_compD-like"/>
</dbReference>
<evidence type="ECO:0000313" key="16">
    <source>
        <dbReference type="EMBL" id="QCR07397.1"/>
    </source>
</evidence>
<comment type="catalytic activity">
    <reaction evidence="10">
        <text>apo-[aryl-carrier protein] + CoA = holo-[aryl-carrier protein] + adenosine 3',5'-bisphosphate + H(+)</text>
        <dbReference type="Rhea" id="RHEA:48404"/>
        <dbReference type="Rhea" id="RHEA-COMP:15903"/>
        <dbReference type="Rhea" id="RHEA-COMP:17557"/>
        <dbReference type="ChEBI" id="CHEBI:15378"/>
        <dbReference type="ChEBI" id="CHEBI:29999"/>
        <dbReference type="ChEBI" id="CHEBI:57287"/>
        <dbReference type="ChEBI" id="CHEBI:58343"/>
        <dbReference type="ChEBI" id="CHEBI:64479"/>
    </reaction>
</comment>
<feature type="binding site" evidence="12">
    <location>
        <begin position="104"/>
        <end position="105"/>
    </location>
    <ligand>
        <name>CoA</name>
        <dbReference type="ChEBI" id="CHEBI:57287"/>
    </ligand>
</feature>
<dbReference type="PANTHER" id="PTHR38096">
    <property type="entry name" value="ENTEROBACTIN SYNTHASE COMPONENT D"/>
    <property type="match status" value="1"/>
</dbReference>
<reference evidence="16 17" key="1">
    <citation type="submission" date="2018-11" db="EMBL/GenBank/DDBJ databases">
        <title>Genome sequences of Brenneria nigrifluens and Brenneria rubrifaciens.</title>
        <authorList>
            <person name="Poret-Peterson A.T."/>
            <person name="McClean A.E."/>
            <person name="Kluepfel D.A."/>
        </authorList>
    </citation>
    <scope>NUCLEOTIDE SEQUENCE [LARGE SCALE GENOMIC DNA]</scope>
    <source>
        <strain evidence="16 17">6D370</strain>
    </source>
</reference>
<keyword evidence="6 16" id="KW-0808">Transferase</keyword>
<comment type="function">
    <text evidence="1">Involved in the biosynthesis of the siderophore enterobactin (enterochelin), which is a macrocyclic trimeric lactone of N-(2,3-dihydroxybenzoyl)-serine. The serine trilactone serves as a scaffolding for the three catechol functionalities that provide hexadentate coordination for the tightly ligated iron(2+) atoms. Plays an essential role in the assembly of the enterobactin by catalyzing the transfer of the 4'-phosphopantetheine (Ppant) moiety from coenzyme A to the apo-domains of both EntB (ArCP domain) and EntF (PCP domain) to yield their holo-forms which make them competent for the activation of 2,3-dihydroxybenzoate (DHB) and L-serine, respectively.</text>
</comment>
<feature type="binding site" evidence="12">
    <location>
        <position position="60"/>
    </location>
    <ligand>
        <name>CoA</name>
        <dbReference type="ChEBI" id="CHEBI:57287"/>
    </ligand>
</feature>
<evidence type="ECO:0000256" key="9">
    <source>
        <dbReference type="ARBA" id="ARBA00031996"/>
    </source>
</evidence>
<evidence type="ECO:0000256" key="1">
    <source>
        <dbReference type="ARBA" id="ARBA00003937"/>
    </source>
</evidence>
<dbReference type="SUPFAM" id="SSF56214">
    <property type="entry name" value="4'-phosphopantetheinyl transferase"/>
    <property type="match status" value="1"/>
</dbReference>
<feature type="binding site" evidence="13">
    <location>
        <position position="128"/>
    </location>
    <ligand>
        <name>Mg(2+)</name>
        <dbReference type="ChEBI" id="CHEBI:18420"/>
    </ligand>
</feature>
<dbReference type="EMBL" id="CP034035">
    <property type="protein sequence ID" value="QCR07397.1"/>
    <property type="molecule type" value="Genomic_DNA"/>
</dbReference>
<dbReference type="PANTHER" id="PTHR38096:SF1">
    <property type="entry name" value="ENTEROBACTIN SYNTHASE COMPONENT D"/>
    <property type="match status" value="1"/>
</dbReference>
<comment type="cofactor">
    <cofactor evidence="13">
        <name>Mg(2+)</name>
        <dbReference type="ChEBI" id="CHEBI:18420"/>
    </cofactor>
</comment>
<dbReference type="Gene3D" id="3.90.470.20">
    <property type="entry name" value="4'-phosphopantetheinyl transferase domain"/>
    <property type="match status" value="1"/>
</dbReference>
<keyword evidence="13" id="KW-0460">Magnesium</keyword>
<organism evidence="16 17">
    <name type="scientific">Brenneria rubrifaciens</name>
    <dbReference type="NCBI Taxonomy" id="55213"/>
    <lineage>
        <taxon>Bacteria</taxon>
        <taxon>Pseudomonadati</taxon>
        <taxon>Pseudomonadota</taxon>
        <taxon>Gammaproteobacteria</taxon>
        <taxon>Enterobacterales</taxon>
        <taxon>Pectobacteriaceae</taxon>
        <taxon>Brenneria</taxon>
    </lineage>
</organism>
<name>A0A4P8QKL8_9GAMM</name>
<evidence type="ECO:0000259" key="14">
    <source>
        <dbReference type="Pfam" id="PF01648"/>
    </source>
</evidence>
<dbReference type="KEGG" id="brb:EH207_01785"/>
<dbReference type="Proteomes" id="UP000299580">
    <property type="component" value="Chromosome"/>
</dbReference>
<dbReference type="InterPro" id="IPR037143">
    <property type="entry name" value="4-PPantetheinyl_Trfase_dom_sf"/>
</dbReference>
<dbReference type="GO" id="GO:0008897">
    <property type="term" value="F:holo-[acyl-carrier-protein] synthase activity"/>
    <property type="evidence" value="ECO:0007669"/>
    <property type="project" value="InterPro"/>
</dbReference>
<evidence type="ECO:0000313" key="17">
    <source>
        <dbReference type="Proteomes" id="UP000299580"/>
    </source>
</evidence>
<evidence type="ECO:0000256" key="4">
    <source>
        <dbReference type="ARBA" id="ARBA00011503"/>
    </source>
</evidence>
<dbReference type="PRINTS" id="PR01399">
    <property type="entry name" value="ENTSNTHTASED"/>
</dbReference>
<gene>
    <name evidence="16" type="ORF">EH207_01785</name>
</gene>
<feature type="binding site" evidence="12">
    <location>
        <position position="127"/>
    </location>
    <ligand>
        <name>CoA</name>
        <dbReference type="ChEBI" id="CHEBI:57287"/>
    </ligand>
</feature>
<feature type="binding site" evidence="12">
    <location>
        <position position="172"/>
    </location>
    <ligand>
        <name>CoA</name>
        <dbReference type="ChEBI" id="CHEBI:57287"/>
    </ligand>
</feature>
<evidence type="ECO:0000256" key="2">
    <source>
        <dbReference type="ARBA" id="ARBA00004993"/>
    </source>
</evidence>
<comment type="subunit">
    <text evidence="4">EntB, EntD, EntE, and EntF form a multienzyme complex called enterobactin synthase.</text>
</comment>
<dbReference type="GO" id="GO:0009366">
    <property type="term" value="C:enterobactin synthetase complex"/>
    <property type="evidence" value="ECO:0007669"/>
    <property type="project" value="InterPro"/>
</dbReference>
<feature type="domain" description="4'-phosphopantetheinyl transferase N-terminal" evidence="15">
    <location>
        <begin position="53"/>
        <end position="114"/>
    </location>
</feature>
<dbReference type="InterPro" id="IPR008278">
    <property type="entry name" value="4-PPantetheinyl_Trfase_dom"/>
</dbReference>
<evidence type="ECO:0000256" key="5">
    <source>
        <dbReference type="ARBA" id="ARBA00019087"/>
    </source>
</evidence>
<dbReference type="InterPro" id="IPR041354">
    <property type="entry name" value="4PPT_N"/>
</dbReference>
<dbReference type="Pfam" id="PF17837">
    <property type="entry name" value="4PPT_N"/>
    <property type="match status" value="1"/>
</dbReference>
<dbReference type="AlphaFoldDB" id="A0A4P8QKL8"/>
<evidence type="ECO:0000256" key="6">
    <source>
        <dbReference type="ARBA" id="ARBA00022679"/>
    </source>
</evidence>
<evidence type="ECO:0000256" key="12">
    <source>
        <dbReference type="PIRSR" id="PIRSR603542-1"/>
    </source>
</evidence>
<feature type="binding site" evidence="12">
    <location>
        <position position="68"/>
    </location>
    <ligand>
        <name>CoA</name>
        <dbReference type="ChEBI" id="CHEBI:57287"/>
    </ligand>
</feature>
<evidence type="ECO:0000256" key="13">
    <source>
        <dbReference type="PIRSR" id="PIRSR603542-2"/>
    </source>
</evidence>
<dbReference type="GO" id="GO:0005886">
    <property type="term" value="C:plasma membrane"/>
    <property type="evidence" value="ECO:0007669"/>
    <property type="project" value="TreeGrafter"/>
</dbReference>
<dbReference type="GO" id="GO:0000287">
    <property type="term" value="F:magnesium ion binding"/>
    <property type="evidence" value="ECO:0007669"/>
    <property type="project" value="InterPro"/>
</dbReference>
<feature type="binding site" evidence="13">
    <location>
        <position position="129"/>
    </location>
    <ligand>
        <name>Mg(2+)</name>
        <dbReference type="ChEBI" id="CHEBI:18420"/>
    </ligand>
</feature>
<protein>
    <recommendedName>
        <fullName evidence="5">Enterobactin synthase component D</fullName>
    </recommendedName>
    <alternativeName>
        <fullName evidence="8">4'-phosphopantetheinyl transferase EntD</fullName>
    </alternativeName>
    <alternativeName>
        <fullName evidence="9">Enterochelin synthase D</fullName>
    </alternativeName>
</protein>
<evidence type="ECO:0000256" key="7">
    <source>
        <dbReference type="ARBA" id="ARBA00023191"/>
    </source>
</evidence>
<sequence length="238" mass="27141">MLSAFIDDIEWITFPQAMDGTVYPGIGARCHFHLSAYSDALFSQAGIPFCDVLERSVPKRRAEYLAGRCLAMQVLRKLGYADFILNVGEDRSPVWPDNVAGSLSHNRDSVLCAAHLCNGALPCVGVDIEAYISDERAYSLWPGIIDDEEYQWFQEREETFCCLLTLSFSAKESLFKALYPQIKRYFDFLDARMVALDCAKQVFELELLTDLTPQFYAGRRFKGTYMLRPHDVTTFIYC</sequence>
<evidence type="ECO:0000256" key="8">
    <source>
        <dbReference type="ARBA" id="ARBA00029894"/>
    </source>
</evidence>
<evidence type="ECO:0000259" key="15">
    <source>
        <dbReference type="Pfam" id="PF17837"/>
    </source>
</evidence>
<dbReference type="RefSeq" id="WP_137712478.1">
    <property type="nucleotide sequence ID" value="NZ_CP034035.1"/>
</dbReference>
<accession>A0A4P8QKL8</accession>
<dbReference type="Pfam" id="PF01648">
    <property type="entry name" value="ACPS"/>
    <property type="match status" value="1"/>
</dbReference>
<dbReference type="GO" id="GO:0009239">
    <property type="term" value="P:enterobactin biosynthetic process"/>
    <property type="evidence" value="ECO:0007669"/>
    <property type="project" value="UniProtKB-UniPathway"/>
</dbReference>
<evidence type="ECO:0000256" key="10">
    <source>
        <dbReference type="ARBA" id="ARBA00049176"/>
    </source>
</evidence>
<feature type="binding site" evidence="13">
    <location>
        <position position="127"/>
    </location>
    <ligand>
        <name>Mg(2+)</name>
        <dbReference type="ChEBI" id="CHEBI:18420"/>
    </ligand>
</feature>
<feature type="binding site" evidence="12">
    <location>
        <position position="176"/>
    </location>
    <ligand>
        <name>CoA</name>
        <dbReference type="ChEBI" id="CHEBI:57287"/>
    </ligand>
</feature>
<comment type="catalytic activity">
    <reaction evidence="11">
        <text>apo-[peptidyl-carrier protein] + CoA = holo-[peptidyl-carrier protein] + adenosine 3',5'-bisphosphate + H(+)</text>
        <dbReference type="Rhea" id="RHEA:46228"/>
        <dbReference type="Rhea" id="RHEA-COMP:11479"/>
        <dbReference type="Rhea" id="RHEA-COMP:11480"/>
        <dbReference type="ChEBI" id="CHEBI:15378"/>
        <dbReference type="ChEBI" id="CHEBI:29999"/>
        <dbReference type="ChEBI" id="CHEBI:57287"/>
        <dbReference type="ChEBI" id="CHEBI:58343"/>
        <dbReference type="ChEBI" id="CHEBI:64479"/>
    </reaction>
</comment>
<comment type="pathway">
    <text evidence="2">Siderophore biosynthesis; enterobactin biosynthesis.</text>
</comment>
<keyword evidence="7" id="KW-0259">Enterobactin biosynthesis</keyword>
<keyword evidence="13" id="KW-0479">Metal-binding</keyword>
<keyword evidence="17" id="KW-1185">Reference proteome</keyword>
<comment type="similarity">
    <text evidence="3">Belongs to the P-Pant transferase superfamily. EntD family.</text>
</comment>
<evidence type="ECO:0000256" key="3">
    <source>
        <dbReference type="ARBA" id="ARBA00008342"/>
    </source>
</evidence>
<evidence type="ECO:0000256" key="11">
    <source>
        <dbReference type="ARBA" id="ARBA00049191"/>
    </source>
</evidence>
<proteinExistence type="inferred from homology"/>
<feature type="domain" description="4'-phosphopantetheinyl transferase" evidence="14">
    <location>
        <begin position="124"/>
        <end position="198"/>
    </location>
</feature>
<dbReference type="UniPathway" id="UPA00017"/>
<dbReference type="OrthoDB" id="8210607at2"/>